<gene>
    <name evidence="3" type="ORF">RBH19_08335</name>
</gene>
<comment type="caution">
    <text evidence="3">The sequence shown here is derived from an EMBL/GenBank/DDBJ whole genome shotgun (WGS) entry which is preliminary data.</text>
</comment>
<dbReference type="InterPro" id="IPR052026">
    <property type="entry name" value="ExeA_AAA_ATPase_DNA-bind"/>
</dbReference>
<dbReference type="RefSeq" id="WP_306728372.1">
    <property type="nucleotide sequence ID" value="NZ_JAVDDT010000004.1"/>
</dbReference>
<organism evidence="3 4">
    <name type="scientific">Natronospira bacteriovora</name>
    <dbReference type="NCBI Taxonomy" id="3069753"/>
    <lineage>
        <taxon>Bacteria</taxon>
        <taxon>Pseudomonadati</taxon>
        <taxon>Pseudomonadota</taxon>
        <taxon>Gammaproteobacteria</taxon>
        <taxon>Natronospirales</taxon>
        <taxon>Natronospiraceae</taxon>
        <taxon>Natronospira</taxon>
    </lineage>
</organism>
<protein>
    <submittedName>
        <fullName evidence="3">AAA family ATPase</fullName>
    </submittedName>
</protein>
<evidence type="ECO:0000313" key="4">
    <source>
        <dbReference type="Proteomes" id="UP001239019"/>
    </source>
</evidence>
<accession>A0ABU0W7H0</accession>
<dbReference type="SUPFAM" id="SSF52540">
    <property type="entry name" value="P-loop containing nucleoside triphosphate hydrolases"/>
    <property type="match status" value="1"/>
</dbReference>
<evidence type="ECO:0000259" key="2">
    <source>
        <dbReference type="Pfam" id="PF13401"/>
    </source>
</evidence>
<feature type="transmembrane region" description="Helical" evidence="1">
    <location>
        <begin position="284"/>
        <end position="302"/>
    </location>
</feature>
<keyword evidence="4" id="KW-1185">Reference proteome</keyword>
<name>A0ABU0W7H0_9GAMM</name>
<dbReference type="PANTHER" id="PTHR35894">
    <property type="entry name" value="GENERAL SECRETION PATHWAY PROTEIN A-RELATED"/>
    <property type="match status" value="1"/>
</dbReference>
<dbReference type="EMBL" id="JAVDDT010000004">
    <property type="protein sequence ID" value="MDQ2069878.1"/>
    <property type="molecule type" value="Genomic_DNA"/>
</dbReference>
<sequence>MTLYLPHFGLNEYPFSLTPDTGFYYDSRPHQEALNVLLVALRSGEGFLKVTGEVGLGKTLLCRMLLDALREEAITAYIPNPHLSPASMRLAVARELGIHVNEGLSQEQLLQVIQDRLLLLARDNRPVILVLDEAQQLPEATLEAIRLLTNLETEKRKLIQVVMFGQPELDERLSRPSVRQLRQRITFSYRLLPLDRAAIEDYVRHRLRVAGYRGAPLFTAAAIRGLYRGSAGTPRLINVLAHKALMAAWGEGADQIRAGHVRRAIADTEGAPPRGSRRFSWPKIVTATAIVGMAAVGLWWWLPAGGVA</sequence>
<keyword evidence="1" id="KW-1133">Transmembrane helix</keyword>
<reference evidence="3 4" key="1">
    <citation type="submission" date="2023-08" db="EMBL/GenBank/DDBJ databases">
        <title>Whole-genome sequencing of halo(alkali)philic microorganisms from hypersaline lakes.</title>
        <authorList>
            <person name="Sorokin D.Y."/>
            <person name="Abbas B."/>
            <person name="Merkel A.Y."/>
        </authorList>
    </citation>
    <scope>NUCLEOTIDE SEQUENCE [LARGE SCALE GENOMIC DNA]</scope>
    <source>
        <strain evidence="3 4">AB-CW4</strain>
    </source>
</reference>
<dbReference type="CDD" id="cd00009">
    <property type="entry name" value="AAA"/>
    <property type="match status" value="1"/>
</dbReference>
<proteinExistence type="predicted"/>
<keyword evidence="1" id="KW-0812">Transmembrane</keyword>
<evidence type="ECO:0000313" key="3">
    <source>
        <dbReference type="EMBL" id="MDQ2069878.1"/>
    </source>
</evidence>
<dbReference type="PANTHER" id="PTHR35894:SF7">
    <property type="entry name" value="GENERAL SECRETION PATHWAY PROTEIN A-RELATED"/>
    <property type="match status" value="1"/>
</dbReference>
<dbReference type="InterPro" id="IPR027417">
    <property type="entry name" value="P-loop_NTPase"/>
</dbReference>
<feature type="domain" description="ORC1/DEAH AAA+ ATPase" evidence="2">
    <location>
        <begin position="42"/>
        <end position="173"/>
    </location>
</feature>
<dbReference type="Proteomes" id="UP001239019">
    <property type="component" value="Unassembled WGS sequence"/>
</dbReference>
<dbReference type="Pfam" id="PF13401">
    <property type="entry name" value="AAA_22"/>
    <property type="match status" value="1"/>
</dbReference>
<dbReference type="Gene3D" id="3.40.50.300">
    <property type="entry name" value="P-loop containing nucleotide triphosphate hydrolases"/>
    <property type="match status" value="1"/>
</dbReference>
<evidence type="ECO:0000256" key="1">
    <source>
        <dbReference type="SAM" id="Phobius"/>
    </source>
</evidence>
<keyword evidence="1" id="KW-0472">Membrane</keyword>
<dbReference type="InterPro" id="IPR049945">
    <property type="entry name" value="AAA_22"/>
</dbReference>